<evidence type="ECO:0000256" key="8">
    <source>
        <dbReference type="HAMAP-Rule" id="MF_00096"/>
    </source>
</evidence>
<dbReference type="InterPro" id="IPR045076">
    <property type="entry name" value="MutS"/>
</dbReference>
<dbReference type="InterPro" id="IPR007696">
    <property type="entry name" value="DNA_mismatch_repair_MutS_core"/>
</dbReference>
<dbReference type="Pfam" id="PF01624">
    <property type="entry name" value="MutS_I"/>
    <property type="match status" value="1"/>
</dbReference>
<keyword evidence="10" id="KW-0175">Coiled coil</keyword>
<evidence type="ECO:0000313" key="13">
    <source>
        <dbReference type="Proteomes" id="UP000000271"/>
    </source>
</evidence>
<gene>
    <name evidence="8" type="primary">mutS</name>
    <name evidence="12" type="ordered locus">Bsel_1822</name>
</gene>
<evidence type="ECO:0000256" key="5">
    <source>
        <dbReference type="ARBA" id="ARBA00022840"/>
    </source>
</evidence>
<dbReference type="InterPro" id="IPR016151">
    <property type="entry name" value="DNA_mismatch_repair_MutS_N"/>
</dbReference>
<dbReference type="InterPro" id="IPR017261">
    <property type="entry name" value="DNA_mismatch_repair_MutS/MSH"/>
</dbReference>
<dbReference type="PANTHER" id="PTHR11361">
    <property type="entry name" value="DNA MISMATCH REPAIR PROTEIN MUTS FAMILY MEMBER"/>
    <property type="match status" value="1"/>
</dbReference>
<keyword evidence="5 8" id="KW-0067">ATP-binding</keyword>
<protein>
    <recommendedName>
        <fullName evidence="2 8">DNA mismatch repair protein MutS</fullName>
    </recommendedName>
</protein>
<dbReference type="OrthoDB" id="9802448at2"/>
<comment type="similarity">
    <text evidence="1 8 9">Belongs to the DNA mismatch repair MutS family.</text>
</comment>
<dbReference type="SUPFAM" id="SSF52540">
    <property type="entry name" value="P-loop containing nucleoside triphosphate hydrolases"/>
    <property type="match status" value="1"/>
</dbReference>
<dbReference type="Gene3D" id="1.10.1420.10">
    <property type="match status" value="2"/>
</dbReference>
<dbReference type="InterPro" id="IPR036678">
    <property type="entry name" value="MutS_con_dom_sf"/>
</dbReference>
<evidence type="ECO:0000256" key="7">
    <source>
        <dbReference type="ARBA" id="ARBA00023204"/>
    </source>
</evidence>
<feature type="binding site" evidence="8">
    <location>
        <begin position="604"/>
        <end position="611"/>
    </location>
    <ligand>
        <name>ATP</name>
        <dbReference type="ChEBI" id="CHEBI:30616"/>
    </ligand>
</feature>
<dbReference type="PANTHER" id="PTHR11361:SF34">
    <property type="entry name" value="DNA MISMATCH REPAIR PROTEIN MSH1, MITOCHONDRIAL"/>
    <property type="match status" value="1"/>
</dbReference>
<keyword evidence="7 8" id="KW-0234">DNA repair</keyword>
<dbReference type="FunFam" id="1.10.1420.10:FF:000007">
    <property type="entry name" value="DNA mismatch repair protein MutS"/>
    <property type="match status" value="1"/>
</dbReference>
<keyword evidence="13" id="KW-1185">Reference proteome</keyword>
<keyword evidence="4 8" id="KW-0227">DNA damage</keyword>
<dbReference type="SUPFAM" id="SSF55271">
    <property type="entry name" value="DNA repair protein MutS, domain I"/>
    <property type="match status" value="1"/>
</dbReference>
<dbReference type="eggNOG" id="COG0249">
    <property type="taxonomic scope" value="Bacteria"/>
</dbReference>
<feature type="domain" description="DNA mismatch repair proteins mutS family" evidence="11">
    <location>
        <begin position="678"/>
        <end position="694"/>
    </location>
</feature>
<dbReference type="GO" id="GO:0003684">
    <property type="term" value="F:damaged DNA binding"/>
    <property type="evidence" value="ECO:0007669"/>
    <property type="project" value="UniProtKB-UniRule"/>
</dbReference>
<dbReference type="PIRSF" id="PIRSF037677">
    <property type="entry name" value="DNA_mis_repair_Msh6"/>
    <property type="match status" value="1"/>
</dbReference>
<dbReference type="SUPFAM" id="SSF48334">
    <property type="entry name" value="DNA repair protein MutS, domain III"/>
    <property type="match status" value="1"/>
</dbReference>
<dbReference type="Gene3D" id="3.30.420.110">
    <property type="entry name" value="MutS, connector domain"/>
    <property type="match status" value="1"/>
</dbReference>
<dbReference type="InterPro" id="IPR027417">
    <property type="entry name" value="P-loop_NTPase"/>
</dbReference>
<reference evidence="12" key="1">
    <citation type="submission" date="2009-10" db="EMBL/GenBank/DDBJ databases">
        <title>Complete sequence of Bacillus selenitireducens MLS10.</title>
        <authorList>
            <consortium name="US DOE Joint Genome Institute"/>
            <person name="Lucas S."/>
            <person name="Copeland A."/>
            <person name="Lapidus A."/>
            <person name="Glavina del Rio T."/>
            <person name="Dalin E."/>
            <person name="Tice H."/>
            <person name="Bruce D."/>
            <person name="Goodwin L."/>
            <person name="Pitluck S."/>
            <person name="Sims D."/>
            <person name="Brettin T."/>
            <person name="Detter J.C."/>
            <person name="Han C."/>
            <person name="Larimer F."/>
            <person name="Land M."/>
            <person name="Hauser L."/>
            <person name="Kyrpides N."/>
            <person name="Ovchinnikova G."/>
            <person name="Stolz J."/>
        </authorList>
    </citation>
    <scope>NUCLEOTIDE SEQUENCE [LARGE SCALE GENOMIC DNA]</scope>
    <source>
        <strain evidence="12">MLS10</strain>
    </source>
</reference>
<evidence type="ECO:0000256" key="3">
    <source>
        <dbReference type="ARBA" id="ARBA00022741"/>
    </source>
</evidence>
<evidence type="ECO:0000256" key="6">
    <source>
        <dbReference type="ARBA" id="ARBA00023125"/>
    </source>
</evidence>
<dbReference type="SMART" id="SM00533">
    <property type="entry name" value="MUTSd"/>
    <property type="match status" value="1"/>
</dbReference>
<dbReference type="FunFam" id="3.40.1170.10:FF:000001">
    <property type="entry name" value="DNA mismatch repair protein MutS"/>
    <property type="match status" value="1"/>
</dbReference>
<organism evidence="12 13">
    <name type="scientific">Bacillus selenitireducens (strain ATCC 700615 / DSM 15326 / MLS10)</name>
    <dbReference type="NCBI Taxonomy" id="439292"/>
    <lineage>
        <taxon>Bacteria</taxon>
        <taxon>Bacillati</taxon>
        <taxon>Bacillota</taxon>
        <taxon>Bacilli</taxon>
        <taxon>Bacillales</taxon>
        <taxon>Bacillaceae</taxon>
        <taxon>Salisediminibacterium</taxon>
    </lineage>
</organism>
<keyword evidence="3 8" id="KW-0547">Nucleotide-binding</keyword>
<feature type="coiled-coil region" evidence="10">
    <location>
        <begin position="484"/>
        <end position="515"/>
    </location>
</feature>
<name>D6XU43_BACIE</name>
<evidence type="ECO:0000256" key="2">
    <source>
        <dbReference type="ARBA" id="ARBA00021982"/>
    </source>
</evidence>
<dbReference type="InterPro" id="IPR007861">
    <property type="entry name" value="DNA_mismatch_repair_MutS_clamp"/>
</dbReference>
<dbReference type="Pfam" id="PF00488">
    <property type="entry name" value="MutS_V"/>
    <property type="match status" value="1"/>
</dbReference>
<dbReference type="InterPro" id="IPR000432">
    <property type="entry name" value="DNA_mismatch_repair_MutS_C"/>
</dbReference>
<dbReference type="InterPro" id="IPR036187">
    <property type="entry name" value="DNA_mismatch_repair_MutS_sf"/>
</dbReference>
<dbReference type="PROSITE" id="PS00486">
    <property type="entry name" value="DNA_MISMATCH_REPAIR_2"/>
    <property type="match status" value="1"/>
</dbReference>
<evidence type="ECO:0000259" key="11">
    <source>
        <dbReference type="PROSITE" id="PS00486"/>
    </source>
</evidence>
<dbReference type="GO" id="GO:0030983">
    <property type="term" value="F:mismatched DNA binding"/>
    <property type="evidence" value="ECO:0007669"/>
    <property type="project" value="InterPro"/>
</dbReference>
<dbReference type="InterPro" id="IPR007695">
    <property type="entry name" value="DNA_mismatch_repair_MutS-lik_N"/>
</dbReference>
<dbReference type="RefSeq" id="WP_013172753.1">
    <property type="nucleotide sequence ID" value="NC_014219.1"/>
</dbReference>
<dbReference type="STRING" id="439292.Bsel_1822"/>
<evidence type="ECO:0000256" key="4">
    <source>
        <dbReference type="ARBA" id="ARBA00022763"/>
    </source>
</evidence>
<dbReference type="HOGENOM" id="CLU_002472_3_1_9"/>
<dbReference type="Proteomes" id="UP000000271">
    <property type="component" value="Chromosome"/>
</dbReference>
<dbReference type="NCBIfam" id="TIGR01070">
    <property type="entry name" value="mutS1"/>
    <property type="match status" value="1"/>
</dbReference>
<dbReference type="CDD" id="cd03284">
    <property type="entry name" value="ABC_MutS1"/>
    <property type="match status" value="1"/>
</dbReference>
<accession>D6XU43</accession>
<evidence type="ECO:0000256" key="10">
    <source>
        <dbReference type="SAM" id="Coils"/>
    </source>
</evidence>
<sequence>MANTPMMEQYLRIKNDYQDAFLFFRLGDFYELFFEDAKRAAKELEITLTARGKGEDKIPMCGVPHHSSKQYIRQLIEKGFKVAICEQTEDPAQAKGVVRREVVQVITPGTVMDTGAFDDKENNFLIALSESSDNRETALAALDTTTGEFRLTKLDSNDALISELAVYQCREVVIDDSIDEDALNALIEPMGMTVSKVTITPGSSPPHAVSKVEDYELLRVADVLFHYVGHTAGGALEHVQMADVYIRQAYMHMDAHSKRNLELTGTLRDRRKQGSLLGVIDETSTAMGGRLLKQWINKPLLNIDQISSRQRIVRSLMDYFFERQSLKTALQGVYDLERLSGRVAFGNVNGRDFIQLKHSLEKVPQILDLIRDIAGDDSMPLIEGAETCDELRELLEVSIQENCPVSITEGDLLKDGYDEQLDLYREAMSNGKSWIAELERQERAHTGIKSLKVGFNKVFGYYIEVTKANIAALPEGRYERKQTLSNAERYITEELKEKEQLILEAEEKSVKLEHELFLEIRDRVKAYIRPLQKLAKTISAVDVLVSFAEVSEQNGYVQPTLKANGPVKVIHGRHPVVETMIDHGDYVANDLTMDEDKDILLITGPNMAGKSTYMRQLAHLSILAQIGCFVPADEAELPVFDQIFTRIGAADDLAQGQSTFMVEMLETRQALKHATRQSLILLDEIGRGTSTYDGMSLAQAVIEYVHDTVQAKTLFSTHYHELTQLADNLERCHNVHVAAREEDGEVVFLHKVIDGPADRSYGIYVAQLAELPREVIERAKELLADFEAQAQEVSTSSAVPSARDEQIPLFDASVMESERTGKEKEVLAAIQNLNLLHLTPIQAIQILDDLKQKLT</sequence>
<dbReference type="KEGG" id="bse:Bsel_1822"/>
<dbReference type="GO" id="GO:0006298">
    <property type="term" value="P:mismatch repair"/>
    <property type="evidence" value="ECO:0007669"/>
    <property type="project" value="UniProtKB-UniRule"/>
</dbReference>
<proteinExistence type="inferred from homology"/>
<dbReference type="FunFam" id="3.40.50.300:FF:000896">
    <property type="entry name" value="DNA mismatch repair protein MutS"/>
    <property type="match status" value="1"/>
</dbReference>
<dbReference type="SMART" id="SM00534">
    <property type="entry name" value="MUTSac"/>
    <property type="match status" value="1"/>
</dbReference>
<evidence type="ECO:0000313" key="12">
    <source>
        <dbReference type="EMBL" id="ADH99329.1"/>
    </source>
</evidence>
<dbReference type="GO" id="GO:0005524">
    <property type="term" value="F:ATP binding"/>
    <property type="evidence" value="ECO:0007669"/>
    <property type="project" value="UniProtKB-UniRule"/>
</dbReference>
<dbReference type="Pfam" id="PF05188">
    <property type="entry name" value="MutS_II"/>
    <property type="match status" value="1"/>
</dbReference>
<dbReference type="Gene3D" id="3.40.50.300">
    <property type="entry name" value="P-loop containing nucleotide triphosphate hydrolases"/>
    <property type="match status" value="1"/>
</dbReference>
<dbReference type="EMBL" id="CP001791">
    <property type="protein sequence ID" value="ADH99329.1"/>
    <property type="molecule type" value="Genomic_DNA"/>
</dbReference>
<dbReference type="NCBIfam" id="NF003810">
    <property type="entry name" value="PRK05399.1"/>
    <property type="match status" value="1"/>
</dbReference>
<dbReference type="Gene3D" id="3.40.1170.10">
    <property type="entry name" value="DNA repair protein MutS, domain I"/>
    <property type="match status" value="1"/>
</dbReference>
<dbReference type="HAMAP" id="MF_00096">
    <property type="entry name" value="MutS"/>
    <property type="match status" value="1"/>
</dbReference>
<dbReference type="Pfam" id="PF05192">
    <property type="entry name" value="MutS_III"/>
    <property type="match status" value="1"/>
</dbReference>
<evidence type="ECO:0000256" key="1">
    <source>
        <dbReference type="ARBA" id="ARBA00006271"/>
    </source>
</evidence>
<dbReference type="InterPro" id="IPR005748">
    <property type="entry name" value="DNA_mismatch_repair_MutS"/>
</dbReference>
<keyword evidence="6 8" id="KW-0238">DNA-binding</keyword>
<comment type="function">
    <text evidence="8">This protein is involved in the repair of mismatches in DNA. It is possible that it carries out the mismatch recognition step. This protein has a weak ATPase activity.</text>
</comment>
<dbReference type="InterPro" id="IPR007860">
    <property type="entry name" value="DNA_mmatch_repair_MutS_con_dom"/>
</dbReference>
<dbReference type="Pfam" id="PF05190">
    <property type="entry name" value="MutS_IV"/>
    <property type="match status" value="1"/>
</dbReference>
<dbReference type="SUPFAM" id="SSF53150">
    <property type="entry name" value="DNA repair protein MutS, domain II"/>
    <property type="match status" value="1"/>
</dbReference>
<dbReference type="GO" id="GO:0005829">
    <property type="term" value="C:cytosol"/>
    <property type="evidence" value="ECO:0007669"/>
    <property type="project" value="TreeGrafter"/>
</dbReference>
<dbReference type="GO" id="GO:0140664">
    <property type="term" value="F:ATP-dependent DNA damage sensor activity"/>
    <property type="evidence" value="ECO:0007669"/>
    <property type="project" value="InterPro"/>
</dbReference>
<dbReference type="AlphaFoldDB" id="D6XU43"/>
<evidence type="ECO:0000256" key="9">
    <source>
        <dbReference type="RuleBase" id="RU003756"/>
    </source>
</evidence>